<dbReference type="Proteomes" id="UP000053593">
    <property type="component" value="Unassembled WGS sequence"/>
</dbReference>
<feature type="region of interest" description="Disordered" evidence="1">
    <location>
        <begin position="237"/>
        <end position="351"/>
    </location>
</feature>
<feature type="compositionally biased region" description="Low complexity" evidence="1">
    <location>
        <begin position="280"/>
        <end position="298"/>
    </location>
</feature>
<protein>
    <submittedName>
        <fullName evidence="2">Uncharacterized protein</fullName>
    </submittedName>
</protein>
<feature type="compositionally biased region" description="Polar residues" evidence="1">
    <location>
        <begin position="261"/>
        <end position="273"/>
    </location>
</feature>
<dbReference type="HOGENOM" id="CLU_744049_0_0_1"/>
<sequence>MNWLTQLHRFIAQTIDPGSDVPAQQANLQSEAAAGQHSNSPTVQYNILLVLDENGIQIAFQHVPCKANAAIIGPVQPTTGSVPASINTTTVAASTTSETKSKKNWRDLPTFDLSDPMTRIGSIVSPDSKSSFQNLCSLLTTVETELEFDQAVAKLQKQWPKASQWLNWWLAPDHAQMIFPSQRTMPEVLAARLPSTTNAEEAMHATIYCVVGSLHNPLFKGLDGLLNVEKGFRRETEREAQERCKGHGEGNPPFKAPKTSKPATKQNHSTSPDRASPEASNTDSISSPSPSLGPDSDSYVPYDSHNASSAHHYPTQATAKADSGFSSDEEFHSCAALSDSETAKGPDEVLGVCEPGRPMELEGYRLIQIVDY</sequence>
<evidence type="ECO:0000256" key="1">
    <source>
        <dbReference type="SAM" id="MobiDB-lite"/>
    </source>
</evidence>
<evidence type="ECO:0000313" key="3">
    <source>
        <dbReference type="Proteomes" id="UP000053593"/>
    </source>
</evidence>
<dbReference type="AlphaFoldDB" id="A0A0D0BZ68"/>
<reference evidence="2 3" key="1">
    <citation type="submission" date="2014-04" db="EMBL/GenBank/DDBJ databases">
        <title>Evolutionary Origins and Diversification of the Mycorrhizal Mutualists.</title>
        <authorList>
            <consortium name="DOE Joint Genome Institute"/>
            <consortium name="Mycorrhizal Genomics Consortium"/>
            <person name="Kohler A."/>
            <person name="Kuo A."/>
            <person name="Nagy L.G."/>
            <person name="Floudas D."/>
            <person name="Copeland A."/>
            <person name="Barry K.W."/>
            <person name="Cichocki N."/>
            <person name="Veneault-Fourrey C."/>
            <person name="LaButti K."/>
            <person name="Lindquist E.A."/>
            <person name="Lipzen A."/>
            <person name="Lundell T."/>
            <person name="Morin E."/>
            <person name="Murat C."/>
            <person name="Riley R."/>
            <person name="Ohm R."/>
            <person name="Sun H."/>
            <person name="Tunlid A."/>
            <person name="Henrissat B."/>
            <person name="Grigoriev I.V."/>
            <person name="Hibbett D.S."/>
            <person name="Martin F."/>
        </authorList>
    </citation>
    <scope>NUCLEOTIDE SEQUENCE [LARGE SCALE GENOMIC DNA]</scope>
    <source>
        <strain evidence="2 3">FD-317 M1</strain>
    </source>
</reference>
<evidence type="ECO:0000313" key="2">
    <source>
        <dbReference type="EMBL" id="KIK50702.1"/>
    </source>
</evidence>
<accession>A0A0D0BZ68</accession>
<feature type="compositionally biased region" description="Basic and acidic residues" evidence="1">
    <location>
        <begin position="237"/>
        <end position="248"/>
    </location>
</feature>
<keyword evidence="3" id="KW-1185">Reference proteome</keyword>
<name>A0A0D0BZ68_9AGAR</name>
<dbReference type="EMBL" id="KN834888">
    <property type="protein sequence ID" value="KIK50702.1"/>
    <property type="molecule type" value="Genomic_DNA"/>
</dbReference>
<gene>
    <name evidence="2" type="ORF">GYMLUDRAFT_252740</name>
</gene>
<dbReference type="OrthoDB" id="2624269at2759"/>
<organism evidence="2 3">
    <name type="scientific">Collybiopsis luxurians FD-317 M1</name>
    <dbReference type="NCBI Taxonomy" id="944289"/>
    <lineage>
        <taxon>Eukaryota</taxon>
        <taxon>Fungi</taxon>
        <taxon>Dikarya</taxon>
        <taxon>Basidiomycota</taxon>
        <taxon>Agaricomycotina</taxon>
        <taxon>Agaricomycetes</taxon>
        <taxon>Agaricomycetidae</taxon>
        <taxon>Agaricales</taxon>
        <taxon>Marasmiineae</taxon>
        <taxon>Omphalotaceae</taxon>
        <taxon>Collybiopsis</taxon>
        <taxon>Collybiopsis luxurians</taxon>
    </lineage>
</organism>
<proteinExistence type="predicted"/>